<sequence>MGEEHEMSAEGPKPASGRTGCGQFPEVPEERRIAVEQFLAERPELVPYASNLLRRPDIAPLAVEMLLKFAEFEAEERTQRETAPKTPRSAGTGRGNTWLDYVDALSGDDIRRLAVELDRGISQHRDTTDR</sequence>
<evidence type="ECO:0000256" key="1">
    <source>
        <dbReference type="SAM" id="MobiDB-lite"/>
    </source>
</evidence>
<protein>
    <submittedName>
        <fullName evidence="2">Uncharacterized protein</fullName>
    </submittedName>
</protein>
<dbReference type="Proteomes" id="UP000053669">
    <property type="component" value="Unassembled WGS sequence"/>
</dbReference>
<comment type="caution">
    <text evidence="2">The sequence shown here is derived from an EMBL/GenBank/DDBJ whole genome shotgun (WGS) entry which is preliminary data.</text>
</comment>
<feature type="region of interest" description="Disordered" evidence="1">
    <location>
        <begin position="74"/>
        <end position="97"/>
    </location>
</feature>
<name>A0A101RK14_9ACTN</name>
<gene>
    <name evidence="2" type="ORF">AQJ46_49980</name>
</gene>
<evidence type="ECO:0000313" key="2">
    <source>
        <dbReference type="EMBL" id="KUN54756.1"/>
    </source>
</evidence>
<accession>A0A101RK14</accession>
<feature type="region of interest" description="Disordered" evidence="1">
    <location>
        <begin position="1"/>
        <end position="25"/>
    </location>
</feature>
<reference evidence="2 3" key="1">
    <citation type="submission" date="2015-10" db="EMBL/GenBank/DDBJ databases">
        <title>Draft genome sequence of Streptomyces canus DSM 40017, type strain for the species Streptomyces canus.</title>
        <authorList>
            <person name="Ruckert C."/>
            <person name="Winkler A."/>
            <person name="Kalinowski J."/>
            <person name="Kampfer P."/>
            <person name="Glaeser S."/>
        </authorList>
    </citation>
    <scope>NUCLEOTIDE SEQUENCE [LARGE SCALE GENOMIC DNA]</scope>
    <source>
        <strain evidence="2 3">DSM 40017</strain>
    </source>
</reference>
<evidence type="ECO:0000313" key="3">
    <source>
        <dbReference type="Proteomes" id="UP000053669"/>
    </source>
</evidence>
<organism evidence="2 3">
    <name type="scientific">Streptomyces canus</name>
    <dbReference type="NCBI Taxonomy" id="58343"/>
    <lineage>
        <taxon>Bacteria</taxon>
        <taxon>Bacillati</taxon>
        <taxon>Actinomycetota</taxon>
        <taxon>Actinomycetes</taxon>
        <taxon>Kitasatosporales</taxon>
        <taxon>Streptomycetaceae</taxon>
        <taxon>Streptomyces</taxon>
        <taxon>Streptomyces aurantiacus group</taxon>
    </lineage>
</organism>
<proteinExistence type="predicted"/>
<dbReference type="EMBL" id="LMWU01000083">
    <property type="protein sequence ID" value="KUN54756.1"/>
    <property type="molecule type" value="Genomic_DNA"/>
</dbReference>
<dbReference type="AlphaFoldDB" id="A0A101RK14"/>